<gene>
    <name evidence="1" type="ORF">VN97_g1952</name>
</gene>
<evidence type="ECO:0000313" key="2">
    <source>
        <dbReference type="Proteomes" id="UP001227192"/>
    </source>
</evidence>
<keyword evidence="2" id="KW-1185">Reference proteome</keyword>
<evidence type="ECO:0000313" key="1">
    <source>
        <dbReference type="EMBL" id="KAJ9491316.1"/>
    </source>
</evidence>
<comment type="caution">
    <text evidence="1">The sequence shown here is derived from an EMBL/GenBank/DDBJ whole genome shotgun (WGS) entry which is preliminary data.</text>
</comment>
<organism evidence="1 2">
    <name type="scientific">Penicillium thymicola</name>
    <dbReference type="NCBI Taxonomy" id="293382"/>
    <lineage>
        <taxon>Eukaryota</taxon>
        <taxon>Fungi</taxon>
        <taxon>Dikarya</taxon>
        <taxon>Ascomycota</taxon>
        <taxon>Pezizomycotina</taxon>
        <taxon>Eurotiomycetes</taxon>
        <taxon>Eurotiomycetidae</taxon>
        <taxon>Eurotiales</taxon>
        <taxon>Aspergillaceae</taxon>
        <taxon>Penicillium</taxon>
    </lineage>
</organism>
<reference evidence="1" key="2">
    <citation type="journal article" date="2016" name="Fungal Biol.">
        <title>Ochratoxin A production by Penicillium thymicola.</title>
        <authorList>
            <person name="Nguyen H.D.T."/>
            <person name="McMullin D.R."/>
            <person name="Ponomareva E."/>
            <person name="Riley R."/>
            <person name="Pomraning K.R."/>
            <person name="Baker S.E."/>
            <person name="Seifert K.A."/>
        </authorList>
    </citation>
    <scope>NUCLEOTIDE SEQUENCE</scope>
    <source>
        <strain evidence="1">DAOM 180753</strain>
    </source>
</reference>
<dbReference type="EMBL" id="LACB01000035">
    <property type="protein sequence ID" value="KAJ9491316.1"/>
    <property type="molecule type" value="Genomic_DNA"/>
</dbReference>
<dbReference type="Proteomes" id="UP001227192">
    <property type="component" value="Unassembled WGS sequence"/>
</dbReference>
<accession>A0AAI9TQI9</accession>
<name>A0AAI9TQI9_PENTH</name>
<reference evidence="1" key="1">
    <citation type="submission" date="2015-06" db="EMBL/GenBank/DDBJ databases">
        <authorList>
            <person name="Nguyen H."/>
        </authorList>
    </citation>
    <scope>NUCLEOTIDE SEQUENCE</scope>
    <source>
        <strain evidence="1">DAOM 180753</strain>
    </source>
</reference>
<dbReference type="AlphaFoldDB" id="A0AAI9TQI9"/>
<protein>
    <submittedName>
        <fullName evidence="1">Uncharacterized protein</fullName>
    </submittedName>
</protein>
<proteinExistence type="predicted"/>
<sequence>MASQPHEQAACKFDAMINSFADEIKVSRRLTSYGATRIDTPERNKQADRSWKPTRKRRKFPMMALEVNVSETTTKLEKDIAWWINGLEGEVRIGITIDIKRRSGCIEIESWTPAFDPSLHRDYVIASGRHVLENYAEGRPLPQIAQSSLRER</sequence>